<gene>
    <name evidence="2" type="ORF">GDO78_007927</name>
</gene>
<dbReference type="AlphaFoldDB" id="A0A8J6KE64"/>
<organism evidence="2 3">
    <name type="scientific">Eleutherodactylus coqui</name>
    <name type="common">Puerto Rican coqui</name>
    <dbReference type="NCBI Taxonomy" id="57060"/>
    <lineage>
        <taxon>Eukaryota</taxon>
        <taxon>Metazoa</taxon>
        <taxon>Chordata</taxon>
        <taxon>Craniata</taxon>
        <taxon>Vertebrata</taxon>
        <taxon>Euteleostomi</taxon>
        <taxon>Amphibia</taxon>
        <taxon>Batrachia</taxon>
        <taxon>Anura</taxon>
        <taxon>Neobatrachia</taxon>
        <taxon>Hyloidea</taxon>
        <taxon>Eleutherodactylidae</taxon>
        <taxon>Eleutherodactylinae</taxon>
        <taxon>Eleutherodactylus</taxon>
        <taxon>Eleutherodactylus</taxon>
    </lineage>
</organism>
<feature type="compositionally biased region" description="Basic residues" evidence="1">
    <location>
        <begin position="68"/>
        <end position="77"/>
    </location>
</feature>
<dbReference type="Proteomes" id="UP000770717">
    <property type="component" value="Unassembled WGS sequence"/>
</dbReference>
<protein>
    <submittedName>
        <fullName evidence="2">Uncharacterized protein</fullName>
    </submittedName>
</protein>
<reference evidence="2" key="1">
    <citation type="thesis" date="2020" institute="ProQuest LLC" country="789 East Eisenhower Parkway, Ann Arbor, MI, USA">
        <title>Comparative Genomics and Chromosome Evolution.</title>
        <authorList>
            <person name="Mudd A.B."/>
        </authorList>
    </citation>
    <scope>NUCLEOTIDE SEQUENCE</scope>
    <source>
        <strain evidence="2">HN-11 Male</strain>
        <tissue evidence="2">Kidney and liver</tissue>
    </source>
</reference>
<accession>A0A8J6KE64</accession>
<feature type="region of interest" description="Disordered" evidence="1">
    <location>
        <begin position="47"/>
        <end position="86"/>
    </location>
</feature>
<comment type="caution">
    <text evidence="2">The sequence shown here is derived from an EMBL/GenBank/DDBJ whole genome shotgun (WGS) entry which is preliminary data.</text>
</comment>
<proteinExistence type="predicted"/>
<evidence type="ECO:0000313" key="3">
    <source>
        <dbReference type="Proteomes" id="UP000770717"/>
    </source>
</evidence>
<sequence length="119" mass="13639">MLHKEVRNVPSHVPYFSPEETTGGYAALLFPRMLEFLAFHNADHSGECRVSSDPSTTMAAGQPPDKRWRTREKRVHGRHPETQGIHTAKLQLGGGDLWQVPEYLRHGDLYCLPHQGWRR</sequence>
<keyword evidence="3" id="KW-1185">Reference proteome</keyword>
<evidence type="ECO:0000313" key="2">
    <source>
        <dbReference type="EMBL" id="KAG9488375.1"/>
    </source>
</evidence>
<name>A0A8J6KE64_ELECQ</name>
<dbReference type="EMBL" id="WNTK01000003">
    <property type="protein sequence ID" value="KAG9488375.1"/>
    <property type="molecule type" value="Genomic_DNA"/>
</dbReference>
<evidence type="ECO:0000256" key="1">
    <source>
        <dbReference type="SAM" id="MobiDB-lite"/>
    </source>
</evidence>